<sequence length="60" mass="6146">MADATAALEDAHAAASNAQSPKIDNEQFKSLAECAVAKSFEAIGLAEQALANHQKSSESG</sequence>
<organism evidence="2 3">
    <name type="scientific">Henriciella barbarensis</name>
    <dbReference type="NCBI Taxonomy" id="86342"/>
    <lineage>
        <taxon>Bacteria</taxon>
        <taxon>Pseudomonadati</taxon>
        <taxon>Pseudomonadota</taxon>
        <taxon>Alphaproteobacteria</taxon>
        <taxon>Hyphomonadales</taxon>
        <taxon>Hyphomonadaceae</taxon>
        <taxon>Henriciella</taxon>
    </lineage>
</organism>
<proteinExistence type="predicted"/>
<accession>A0A399QSU1</accession>
<reference evidence="2 3" key="1">
    <citation type="submission" date="2018-08" db="EMBL/GenBank/DDBJ databases">
        <title>Henriciella mobilis sp. nov., isolated from seawater.</title>
        <authorList>
            <person name="Cheng H."/>
            <person name="Wu Y.-H."/>
            <person name="Xu X.-W."/>
            <person name="Guo L.-L."/>
        </authorList>
    </citation>
    <scope>NUCLEOTIDE SEQUENCE [LARGE SCALE GENOMIC DNA]</scope>
    <source>
        <strain evidence="2 3">CCUG66934</strain>
    </source>
</reference>
<feature type="region of interest" description="Disordered" evidence="1">
    <location>
        <begin position="1"/>
        <end position="23"/>
    </location>
</feature>
<keyword evidence="3" id="KW-1185">Reference proteome</keyword>
<name>A0A399QSU1_9PROT</name>
<dbReference type="EMBL" id="QWGB01000009">
    <property type="protein sequence ID" value="RIJ21245.1"/>
    <property type="molecule type" value="Genomic_DNA"/>
</dbReference>
<protein>
    <submittedName>
        <fullName evidence="2">Uncharacterized protein</fullName>
    </submittedName>
</protein>
<comment type="caution">
    <text evidence="2">The sequence shown here is derived from an EMBL/GenBank/DDBJ whole genome shotgun (WGS) entry which is preliminary data.</text>
</comment>
<gene>
    <name evidence="2" type="ORF">D1224_13040</name>
</gene>
<evidence type="ECO:0000313" key="2">
    <source>
        <dbReference type="EMBL" id="RIJ21245.1"/>
    </source>
</evidence>
<dbReference type="AlphaFoldDB" id="A0A399QSU1"/>
<evidence type="ECO:0000313" key="3">
    <source>
        <dbReference type="Proteomes" id="UP000265431"/>
    </source>
</evidence>
<feature type="compositionally biased region" description="Low complexity" evidence="1">
    <location>
        <begin position="1"/>
        <end position="18"/>
    </location>
</feature>
<dbReference type="Proteomes" id="UP000265431">
    <property type="component" value="Unassembled WGS sequence"/>
</dbReference>
<evidence type="ECO:0000256" key="1">
    <source>
        <dbReference type="SAM" id="MobiDB-lite"/>
    </source>
</evidence>